<dbReference type="Pfam" id="PF12229">
    <property type="entry name" value="PG_binding_4"/>
    <property type="match status" value="2"/>
</dbReference>
<sequence length="621" mass="70308">MAEPKKTRNYYRKWLVLLLVIFLLLSIALASSVLWLETKYQDKFYPGLKLAGVSLGGLTQSQAQKIFSAKIEEFNREGQKFFYQNKKITLSPVVIATADPDLSYELINFNFHNTLTKIYELGRGKNFLDKFWQKIRLIFLPKNYSLQVNLNETAIKKILSDNFQSYEKNGRNPAVKFTADKLGVIPEQIGLNFNYSQVLKQLNLNLQNLTWEPIELKLIITEPNFKISDTQFLWPEIEKIIGISNISFTATTTEANKIVQKTWPISQTELKKWLDFSWDSEEKKPILIFEPLAVSETLKNLNTGLEKPVREAKFVIANNKVEQFQTSSPGIAIDLEATIKNLTQKIIIQKNNSAEIVTHSQEPVVTTENVNQLGIKELLGAGESSYLNSPVNRRHNIKTGAEAINGTLIKPGEEFSLNDVLGNITADKGYLPELVIKGNKTIPEYGGGLCQIATTMFRLAINTGLKITERKPHAYRVSYYEPAGTDATIYAPHPDLKFINDTPNYLLLQTQVDEASSQLRFEFFGTSDNRQTTTTAPRVFNIVPPGEIKYIETTDLPPEKIKCTEIAHSGADAEFTRTIVWPDGKKQEDIFQSHYRPWQAVCLVGVDPNKKTTSTDEIINN</sequence>
<dbReference type="EMBL" id="PFBP01000038">
    <property type="protein sequence ID" value="PIT89739.1"/>
    <property type="molecule type" value="Genomic_DNA"/>
</dbReference>
<dbReference type="InterPro" id="IPR052913">
    <property type="entry name" value="Glycopeptide_resist_protein"/>
</dbReference>
<feature type="domain" description="YoaR-like putative peptidoglycan binding" evidence="1">
    <location>
        <begin position="108"/>
        <end position="207"/>
    </location>
</feature>
<dbReference type="PANTHER" id="PTHR35788">
    <property type="entry name" value="EXPORTED PROTEIN-RELATED"/>
    <property type="match status" value="1"/>
</dbReference>
<dbReference type="Proteomes" id="UP000231464">
    <property type="component" value="Unassembled WGS sequence"/>
</dbReference>
<evidence type="ECO:0000313" key="2">
    <source>
        <dbReference type="EMBL" id="PIT89739.1"/>
    </source>
</evidence>
<protein>
    <recommendedName>
        <fullName evidence="1">YoaR-like putative peptidoglycan binding domain-containing protein</fullName>
    </recommendedName>
</protein>
<dbReference type="InterPro" id="IPR022029">
    <property type="entry name" value="YoaR-like_PG-bd"/>
</dbReference>
<dbReference type="PANTHER" id="PTHR35788:SF1">
    <property type="entry name" value="EXPORTED PROTEIN"/>
    <property type="match status" value="1"/>
</dbReference>
<dbReference type="Pfam" id="PF04294">
    <property type="entry name" value="VanW"/>
    <property type="match status" value="1"/>
</dbReference>
<dbReference type="AlphaFoldDB" id="A0A2M6WAA2"/>
<dbReference type="InterPro" id="IPR007391">
    <property type="entry name" value="Vancomycin_resist_VanW"/>
</dbReference>
<accession>A0A2M6WAA2</accession>
<evidence type="ECO:0000259" key="1">
    <source>
        <dbReference type="Pfam" id="PF12229"/>
    </source>
</evidence>
<feature type="domain" description="YoaR-like putative peptidoglycan binding" evidence="1">
    <location>
        <begin position="292"/>
        <end position="347"/>
    </location>
</feature>
<comment type="caution">
    <text evidence="2">The sequence shown here is derived from an EMBL/GenBank/DDBJ whole genome shotgun (WGS) entry which is preliminary data.</text>
</comment>
<organism evidence="2 3">
    <name type="scientific">Candidatus Kuenenbacteria bacterium CG10_big_fil_rev_8_21_14_0_10_36_11</name>
    <dbReference type="NCBI Taxonomy" id="1974618"/>
    <lineage>
        <taxon>Bacteria</taxon>
        <taxon>Candidatus Kueneniibacteriota</taxon>
    </lineage>
</organism>
<evidence type="ECO:0000313" key="3">
    <source>
        <dbReference type="Proteomes" id="UP000231464"/>
    </source>
</evidence>
<gene>
    <name evidence="2" type="ORF">COU23_02280</name>
</gene>
<proteinExistence type="predicted"/>
<reference evidence="3" key="1">
    <citation type="submission" date="2017-09" db="EMBL/GenBank/DDBJ databases">
        <title>Depth-based differentiation of microbial function through sediment-hosted aquifers and enrichment of novel symbionts in the deep terrestrial subsurface.</title>
        <authorList>
            <person name="Probst A.J."/>
            <person name="Ladd B."/>
            <person name="Jarett J.K."/>
            <person name="Geller-Mcgrath D.E."/>
            <person name="Sieber C.M.K."/>
            <person name="Emerson J.B."/>
            <person name="Anantharaman K."/>
            <person name="Thomas B.C."/>
            <person name="Malmstrom R."/>
            <person name="Stieglmeier M."/>
            <person name="Klingl A."/>
            <person name="Woyke T."/>
            <person name="Ryan C.M."/>
            <person name="Banfield J.F."/>
        </authorList>
    </citation>
    <scope>NUCLEOTIDE SEQUENCE [LARGE SCALE GENOMIC DNA]</scope>
</reference>
<name>A0A2M6WAA2_9BACT</name>